<protein>
    <recommendedName>
        <fullName evidence="5">RING-type E3 ubiquitin transferase</fullName>
        <ecNumber evidence="5">2.3.2.27</ecNumber>
    </recommendedName>
</protein>
<comment type="subcellular location">
    <subcellularLocation>
        <location evidence="3">Cytoplasm</location>
    </subcellularLocation>
    <subcellularLocation>
        <location evidence="2">Nucleus</location>
        <location evidence="2">PML body</location>
    </subcellularLocation>
</comment>
<dbReference type="InterPro" id="IPR037381">
    <property type="entry name" value="RFWD3"/>
</dbReference>
<evidence type="ECO:0000256" key="3">
    <source>
        <dbReference type="ARBA" id="ARBA00004496"/>
    </source>
</evidence>
<dbReference type="Pfam" id="PF13639">
    <property type="entry name" value="zf-RING_2"/>
    <property type="match status" value="1"/>
</dbReference>
<dbReference type="AlphaFoldDB" id="A0A6G0YLX2"/>
<keyword evidence="13" id="KW-0862">Zinc</keyword>
<dbReference type="CDD" id="cd16450">
    <property type="entry name" value="mRING-C3HGC3_RFWD3"/>
    <property type="match status" value="1"/>
</dbReference>
<evidence type="ECO:0000313" key="20">
    <source>
        <dbReference type="Proteomes" id="UP000478052"/>
    </source>
</evidence>
<dbReference type="EMBL" id="VUJU01003356">
    <property type="protein sequence ID" value="KAF0758197.1"/>
    <property type="molecule type" value="Genomic_DNA"/>
</dbReference>
<feature type="domain" description="RING-type" evidence="18">
    <location>
        <begin position="158"/>
        <end position="206"/>
    </location>
</feature>
<comment type="catalytic activity">
    <reaction evidence="1">
        <text>S-ubiquitinyl-[E2 ubiquitin-conjugating enzyme]-L-cysteine + [acceptor protein]-L-lysine = [E2 ubiquitin-conjugating enzyme]-L-cysteine + N(6)-ubiquitinyl-[acceptor protein]-L-lysine.</text>
        <dbReference type="EC" id="2.3.2.27"/>
    </reaction>
</comment>
<dbReference type="GO" id="GO:0016605">
    <property type="term" value="C:PML body"/>
    <property type="evidence" value="ECO:0007669"/>
    <property type="project" value="UniProtKB-SubCell"/>
</dbReference>
<dbReference type="InterPro" id="IPR001841">
    <property type="entry name" value="Znf_RING"/>
</dbReference>
<evidence type="ECO:0000259" key="18">
    <source>
        <dbReference type="PROSITE" id="PS50089"/>
    </source>
</evidence>
<dbReference type="GO" id="GO:0036297">
    <property type="term" value="P:interstrand cross-link repair"/>
    <property type="evidence" value="ECO:0007669"/>
    <property type="project" value="InterPro"/>
</dbReference>
<sequence>MGTHDNMNILNGNNSYMFYILIIVTYHYDLVDVPDIVAADLRISSQVFASNSPPQNQVNDVSDKVIIAIPKTLTSYPNACKVASTQTTSRPRRLTESSDESLKDFLHPPVGFLTESPMDLAASSSKTSSTSSTAKRTLEGIVTIIQTKNDKSDEASCCIICLDSLTSAGSHKPVCLKCGHIFGENCLIRWIKVGNDDSGARCPTCNKKASLKDIRVLYTKTVNIDNTAEITALKRKLEEENHAKHLIQKEAEQYKLKAEMLDTELKRFKSGPTEPAAIQQTITICKNQSCRVMAYNKNNRMLVMLQQSDTTSNSYMIRTMNVKLIKLSKKYICAQKKPIRDMLFHPLHDNLLASVGLDNQISLTDLRINTVASSMSVPEPLWSCCWAGDNTHVLVVGGQMGSVYYIDRRCMLVFNSEHQIQKVGCVSLNLLPPSPSRSFKNGGFLKTRMDHLSVLEETLDDNYYTYKETQLPLVGLWSSTSYDCQSNLILTSARSYGPFKTDSHIVSKFADFGARGPVLTEVTTFYGGDKSTQLYRSCLVPSSGGFKNDSLVCCYDERSSTIKVHNINKKKTIHNFKVNDNILGLCPLPGLTIEDRRIVAGLSKSFVSIFSFFMIKILEDFIATIVTY</sequence>
<dbReference type="InterPro" id="IPR013083">
    <property type="entry name" value="Znf_RING/FYVE/PHD"/>
</dbReference>
<gene>
    <name evidence="19" type="ORF">FWK35_00010290</name>
</gene>
<keyword evidence="8" id="KW-0808">Transferase</keyword>
<evidence type="ECO:0000256" key="12">
    <source>
        <dbReference type="ARBA" id="ARBA00022786"/>
    </source>
</evidence>
<name>A0A6G0YLX2_APHCR</name>
<dbReference type="OrthoDB" id="5600418at2759"/>
<dbReference type="Gene3D" id="3.30.40.10">
    <property type="entry name" value="Zinc/RING finger domain, C3HC4 (zinc finger)"/>
    <property type="match status" value="1"/>
</dbReference>
<dbReference type="PROSITE" id="PS50089">
    <property type="entry name" value="ZF_RING_2"/>
    <property type="match status" value="1"/>
</dbReference>
<evidence type="ECO:0000256" key="10">
    <source>
        <dbReference type="ARBA" id="ARBA00022763"/>
    </source>
</evidence>
<evidence type="ECO:0000256" key="6">
    <source>
        <dbReference type="ARBA" id="ARBA00022490"/>
    </source>
</evidence>
<evidence type="ECO:0000256" key="1">
    <source>
        <dbReference type="ARBA" id="ARBA00000900"/>
    </source>
</evidence>
<evidence type="ECO:0000256" key="5">
    <source>
        <dbReference type="ARBA" id="ARBA00012483"/>
    </source>
</evidence>
<keyword evidence="20" id="KW-1185">Reference proteome</keyword>
<accession>A0A6G0YLX2</accession>
<dbReference type="InterPro" id="IPR036322">
    <property type="entry name" value="WD40_repeat_dom_sf"/>
</dbReference>
<evidence type="ECO:0000256" key="16">
    <source>
        <dbReference type="PROSITE-ProRule" id="PRU00175"/>
    </source>
</evidence>
<dbReference type="GO" id="GO:0016567">
    <property type="term" value="P:protein ubiquitination"/>
    <property type="evidence" value="ECO:0007669"/>
    <property type="project" value="InterPro"/>
</dbReference>
<evidence type="ECO:0000256" key="7">
    <source>
        <dbReference type="ARBA" id="ARBA00022574"/>
    </source>
</evidence>
<feature type="coiled-coil region" evidence="17">
    <location>
        <begin position="230"/>
        <end position="257"/>
    </location>
</feature>
<evidence type="ECO:0000256" key="8">
    <source>
        <dbReference type="ARBA" id="ARBA00022679"/>
    </source>
</evidence>
<dbReference type="GO" id="GO:0005737">
    <property type="term" value="C:cytoplasm"/>
    <property type="evidence" value="ECO:0007669"/>
    <property type="project" value="UniProtKB-SubCell"/>
</dbReference>
<dbReference type="InterPro" id="IPR056527">
    <property type="entry name" value="WD40_RFWD3"/>
</dbReference>
<evidence type="ECO:0000256" key="4">
    <source>
        <dbReference type="ARBA" id="ARBA00004906"/>
    </source>
</evidence>
<dbReference type="EC" id="2.3.2.27" evidence="5"/>
<comment type="pathway">
    <text evidence="4">Protein modification; protein ubiquitination.</text>
</comment>
<evidence type="ECO:0000256" key="13">
    <source>
        <dbReference type="ARBA" id="ARBA00022833"/>
    </source>
</evidence>
<dbReference type="Proteomes" id="UP000478052">
    <property type="component" value="Unassembled WGS sequence"/>
</dbReference>
<keyword evidence="15" id="KW-0539">Nucleus</keyword>
<comment type="caution">
    <text evidence="19">The sequence shown here is derived from an EMBL/GenBank/DDBJ whole genome shotgun (WGS) entry which is preliminary data.</text>
</comment>
<evidence type="ECO:0000256" key="2">
    <source>
        <dbReference type="ARBA" id="ARBA00004322"/>
    </source>
</evidence>
<dbReference type="InterPro" id="IPR001680">
    <property type="entry name" value="WD40_rpt"/>
</dbReference>
<keyword evidence="11 16" id="KW-0479">Metal-binding</keyword>
<dbReference type="PANTHER" id="PTHR16047:SF7">
    <property type="entry name" value="E3 UBIQUITIN-PROTEIN LIGASE RFWD3"/>
    <property type="match status" value="1"/>
</dbReference>
<dbReference type="GO" id="GO:0008270">
    <property type="term" value="F:zinc ion binding"/>
    <property type="evidence" value="ECO:0007669"/>
    <property type="project" value="UniProtKB-KW"/>
</dbReference>
<evidence type="ECO:0000256" key="17">
    <source>
        <dbReference type="SAM" id="Coils"/>
    </source>
</evidence>
<evidence type="ECO:0000256" key="14">
    <source>
        <dbReference type="ARBA" id="ARBA00023204"/>
    </source>
</evidence>
<evidence type="ECO:0000313" key="19">
    <source>
        <dbReference type="EMBL" id="KAF0758197.1"/>
    </source>
</evidence>
<organism evidence="19 20">
    <name type="scientific">Aphis craccivora</name>
    <name type="common">Cowpea aphid</name>
    <dbReference type="NCBI Taxonomy" id="307492"/>
    <lineage>
        <taxon>Eukaryota</taxon>
        <taxon>Metazoa</taxon>
        <taxon>Ecdysozoa</taxon>
        <taxon>Arthropoda</taxon>
        <taxon>Hexapoda</taxon>
        <taxon>Insecta</taxon>
        <taxon>Pterygota</taxon>
        <taxon>Neoptera</taxon>
        <taxon>Paraneoptera</taxon>
        <taxon>Hemiptera</taxon>
        <taxon>Sternorrhyncha</taxon>
        <taxon>Aphidomorpha</taxon>
        <taxon>Aphidoidea</taxon>
        <taxon>Aphididae</taxon>
        <taxon>Aphidini</taxon>
        <taxon>Aphis</taxon>
        <taxon>Aphis</taxon>
    </lineage>
</organism>
<keyword evidence="14" id="KW-0234">DNA repair</keyword>
<evidence type="ECO:0000256" key="11">
    <source>
        <dbReference type="ARBA" id="ARBA00022771"/>
    </source>
</evidence>
<evidence type="ECO:0000256" key="9">
    <source>
        <dbReference type="ARBA" id="ARBA00022737"/>
    </source>
</evidence>
<reference evidence="19 20" key="1">
    <citation type="submission" date="2019-08" db="EMBL/GenBank/DDBJ databases">
        <title>Whole genome of Aphis craccivora.</title>
        <authorList>
            <person name="Voronova N.V."/>
            <person name="Shulinski R.S."/>
            <person name="Bandarenka Y.V."/>
            <person name="Zhorov D.G."/>
            <person name="Warner D."/>
        </authorList>
    </citation>
    <scope>NUCLEOTIDE SEQUENCE [LARGE SCALE GENOMIC DNA]</scope>
    <source>
        <strain evidence="19">180601</strain>
        <tissue evidence="19">Whole Body</tissue>
    </source>
</reference>
<dbReference type="SMART" id="SM00184">
    <property type="entry name" value="RING"/>
    <property type="match status" value="1"/>
</dbReference>
<dbReference type="SUPFAM" id="SSF57850">
    <property type="entry name" value="RING/U-box"/>
    <property type="match status" value="1"/>
</dbReference>
<dbReference type="GO" id="GO:0061630">
    <property type="term" value="F:ubiquitin protein ligase activity"/>
    <property type="evidence" value="ECO:0007669"/>
    <property type="project" value="UniProtKB-EC"/>
</dbReference>
<keyword evidence="7" id="KW-0853">WD repeat</keyword>
<keyword evidence="17" id="KW-0175">Coiled coil</keyword>
<evidence type="ECO:0000256" key="15">
    <source>
        <dbReference type="ARBA" id="ARBA00023242"/>
    </source>
</evidence>
<dbReference type="PANTHER" id="PTHR16047">
    <property type="entry name" value="RFWD3 PROTEIN"/>
    <property type="match status" value="1"/>
</dbReference>
<keyword evidence="12" id="KW-0833">Ubl conjugation pathway</keyword>
<dbReference type="Pfam" id="PF23419">
    <property type="entry name" value="WD40_RFWD3"/>
    <property type="match status" value="1"/>
</dbReference>
<keyword evidence="10" id="KW-0227">DNA damage</keyword>
<keyword evidence="6" id="KW-0963">Cytoplasm</keyword>
<dbReference type="InterPro" id="IPR015943">
    <property type="entry name" value="WD40/YVTN_repeat-like_dom_sf"/>
</dbReference>
<keyword evidence="11 16" id="KW-0863">Zinc-finger</keyword>
<dbReference type="SUPFAM" id="SSF50978">
    <property type="entry name" value="WD40 repeat-like"/>
    <property type="match status" value="1"/>
</dbReference>
<keyword evidence="9" id="KW-0677">Repeat</keyword>
<proteinExistence type="predicted"/>
<dbReference type="SMART" id="SM00320">
    <property type="entry name" value="WD40"/>
    <property type="match status" value="2"/>
</dbReference>
<dbReference type="Gene3D" id="2.130.10.10">
    <property type="entry name" value="YVTN repeat-like/Quinoprotein amine dehydrogenase"/>
    <property type="match status" value="1"/>
</dbReference>